<dbReference type="Gene3D" id="3.40.50.11290">
    <property type="match status" value="1"/>
</dbReference>
<comment type="caution">
    <text evidence="3">The sequence shown here is derived from an EMBL/GenBank/DDBJ whole genome shotgun (WGS) entry which is preliminary data.</text>
</comment>
<name>A0A2M9Y5Y6_9LEPT</name>
<dbReference type="SUPFAM" id="SSF56059">
    <property type="entry name" value="Glutathione synthetase ATP-binding domain-like"/>
    <property type="match status" value="1"/>
</dbReference>
<organism evidence="3 4">
    <name type="scientific">Leptospira brenneri</name>
    <dbReference type="NCBI Taxonomy" id="2023182"/>
    <lineage>
        <taxon>Bacteria</taxon>
        <taxon>Pseudomonadati</taxon>
        <taxon>Spirochaetota</taxon>
        <taxon>Spirochaetia</taxon>
        <taxon>Leptospirales</taxon>
        <taxon>Leptospiraceae</taxon>
        <taxon>Leptospira</taxon>
    </lineage>
</organism>
<dbReference type="InterPro" id="IPR051680">
    <property type="entry name" value="ATP-dep_Glu-Cys_Ligase-2"/>
</dbReference>
<keyword evidence="4" id="KW-1185">Reference proteome</keyword>
<evidence type="ECO:0000313" key="3">
    <source>
        <dbReference type="EMBL" id="TGK96059.1"/>
    </source>
</evidence>
<dbReference type="Gene3D" id="3.30.1490.270">
    <property type="match status" value="1"/>
</dbReference>
<dbReference type="InterPro" id="IPR025841">
    <property type="entry name" value="CP_ATPgrasp_2"/>
</dbReference>
<dbReference type="GO" id="GO:0016874">
    <property type="term" value="F:ligase activity"/>
    <property type="evidence" value="ECO:0007669"/>
    <property type="project" value="UniProtKB-KW"/>
</dbReference>
<feature type="domain" description="Circularly permuted ATP-grasp type 2" evidence="2">
    <location>
        <begin position="88"/>
        <end position="469"/>
    </location>
</feature>
<feature type="domain" description="DUF403" evidence="1">
    <location>
        <begin position="519"/>
        <end position="830"/>
    </location>
</feature>
<accession>A0A2M9Y5Y6</accession>
<dbReference type="AlphaFoldDB" id="A0A2M9Y5Y6"/>
<dbReference type="PANTHER" id="PTHR34595">
    <property type="entry name" value="BLR5612 PROTEIN"/>
    <property type="match status" value="1"/>
</dbReference>
<dbReference type="PANTHER" id="PTHR34595:SF2">
    <property type="entry name" value="BLR2978 PROTEIN"/>
    <property type="match status" value="1"/>
</dbReference>
<dbReference type="Pfam" id="PF14403">
    <property type="entry name" value="CP_ATPgrasp_2"/>
    <property type="match status" value="1"/>
</dbReference>
<dbReference type="InterPro" id="IPR007296">
    <property type="entry name" value="DUF403"/>
</dbReference>
<keyword evidence="3" id="KW-0436">Ligase</keyword>
<protein>
    <submittedName>
        <fullName evidence="3">Carboxylate--amine ligase</fullName>
    </submittedName>
</protein>
<gene>
    <name evidence="3" type="ORF">EHQ30_05395</name>
</gene>
<evidence type="ECO:0000259" key="1">
    <source>
        <dbReference type="Pfam" id="PF04168"/>
    </source>
</evidence>
<dbReference type="Pfam" id="PF04168">
    <property type="entry name" value="Alpha-E"/>
    <property type="match status" value="1"/>
</dbReference>
<reference evidence="3" key="1">
    <citation type="journal article" date="2019" name="PLoS Negl. Trop. Dis.">
        <title>Revisiting the worldwide diversity of Leptospira species in the environment.</title>
        <authorList>
            <person name="Vincent A.T."/>
            <person name="Schiettekatte O."/>
            <person name="Bourhy P."/>
            <person name="Veyrier F.J."/>
            <person name="Picardeau M."/>
        </authorList>
    </citation>
    <scope>NUCLEOTIDE SEQUENCE [LARGE SCALE GENOMIC DNA]</scope>
    <source>
        <strain evidence="3">201800277</strain>
    </source>
</reference>
<dbReference type="Proteomes" id="UP000297891">
    <property type="component" value="Unassembled WGS sequence"/>
</dbReference>
<proteinExistence type="predicted"/>
<evidence type="ECO:0000313" key="4">
    <source>
        <dbReference type="Proteomes" id="UP000297891"/>
    </source>
</evidence>
<evidence type="ECO:0000259" key="2">
    <source>
        <dbReference type="Pfam" id="PF14403"/>
    </source>
</evidence>
<dbReference type="OrthoDB" id="9803842at2"/>
<dbReference type="RefSeq" id="WP_100788987.1">
    <property type="nucleotide sequence ID" value="NZ_NPDQ01000001.1"/>
</dbReference>
<dbReference type="EMBL" id="RQFP01000001">
    <property type="protein sequence ID" value="TGK96059.1"/>
    <property type="molecule type" value="Genomic_DNA"/>
</dbReference>
<sequence length="844" mass="97116">MMTQDPYHLIGNYKTIPGVYDELYDAEGQIRNKYKFLVKSFQELGPAELVNRRRDTDRILRENGVTYNLYQSDSPEAKERPWDLDLFPLVMESEEWRVLERGLNQRADLLDALVRDVYSKRRLLYEKKIPSEILFNEASFLRACDGMYDSNHFLAKNPALLFFVCDLIRAADGNFYVLNDRVQAPSGSGYSLENRIVLSRIFPSMYRDAMVHRVAVYFRSLRKSLTQLAGVTGREPVIVLLTPGPSNETYFEHAYLAGYLGYTLVQGEDLTVRKNKVYMKTVEGLQQIDLILRRVDDDFMDPLELRGDSLLGVPGLLESVRSGHVKIANPIGTGFLENRALLPFYSDLCRFYLGEDLILPMAPTYWMGTSHHYDLVLENPEKYVFKTVSRNDEEKPVTFNELSGERKDSFLNKLKLFPNRFIAQEMIASATVPVLGEHGFRPGRAIMRTFVSSSGSGYQTMAGGLVRVSPSLDDFFITSQRGAWSKDLWVLATETQKEESLLVTKSDQVLISRKSSGVPSRVADNLFWLARYLERSENQTRVIREAVYKILQVEDGYERESLENALKLVTHVTNSYPGFLGDDAGDLFLNPFSELQRLTANRQVVGSLAFHLRSLVIASRSVRDRLSDDMKKILLQLEDQSNHEIESYDQIIDFLQKIVVNLSSLTGLSFENMSREAGWYFLNLGRRIERSINMILMLQGMIRWDSFRDKASFETFLRINDIRLTYNRRYSGKIDQESVLDILLFDTTNPRSFAYQLEQINSDIQFLPGKDEKVVYSEDRAALQLYTHFKMKDISIFFELENPLESVSVWLEELHGYLKNLSDAISSRYFNYTEEQTRIGDGNG</sequence>